<keyword evidence="2" id="KW-1185">Reference proteome</keyword>
<evidence type="ECO:0000313" key="1">
    <source>
        <dbReference type="EMBL" id="QJP10009.1"/>
    </source>
</evidence>
<reference evidence="1 2" key="1">
    <citation type="submission" date="2020-02" db="EMBL/GenBank/DDBJ databases">
        <title>Complete genome sequence of Pseudomonas multiresinivorans ORNL1.</title>
        <authorList>
            <person name="Podar M."/>
        </authorList>
    </citation>
    <scope>NUCLEOTIDE SEQUENCE [LARGE SCALE GENOMIC DNA]</scope>
    <source>
        <strain evidence="2">populi</strain>
    </source>
</reference>
<accession>A0A7Z3GRT5</accession>
<name>A0A7Z3GRT5_9PSED</name>
<dbReference type="Proteomes" id="UP000502549">
    <property type="component" value="Chromosome"/>
</dbReference>
<organism evidence="1 2">
    <name type="scientific">Pseudomonas multiresinivorans</name>
    <dbReference type="NCBI Taxonomy" id="95301"/>
    <lineage>
        <taxon>Bacteria</taxon>
        <taxon>Pseudomonadati</taxon>
        <taxon>Pseudomonadota</taxon>
        <taxon>Gammaproteobacteria</taxon>
        <taxon>Pseudomonadales</taxon>
        <taxon>Pseudomonadaceae</taxon>
        <taxon>Pseudomonas</taxon>
    </lineage>
</organism>
<evidence type="ECO:0000313" key="2">
    <source>
        <dbReference type="Proteomes" id="UP000502549"/>
    </source>
</evidence>
<protein>
    <submittedName>
        <fullName evidence="1">Uncharacterized protein</fullName>
    </submittedName>
</protein>
<dbReference type="AlphaFoldDB" id="A0A7Z3GRT5"/>
<sequence>MGEINTSRFEREALKALNMTELRKQVDNLVHSGQSGQLHGLGLTECGQFVGTNLHAFERALLEHRQAKSPTKRDRTMDSLLRAGRNLIHAVEERRRVVEEEEHDSMLFTVDDMVDKPTFFSQKLTVRVSYSWRAEREAKWMIGSIDFIYECDRVPSAEALAAGQKKGMARAKRERQVALQSEWNFLRRSALFSVRDYFKNGGNGAEIPKTYEVRKHPHGSVISHRSTDFWHWPSRAIES</sequence>
<proteinExistence type="predicted"/>
<dbReference type="RefSeq" id="WP_169939654.1">
    <property type="nucleotide sequence ID" value="NZ_CP048833.1"/>
</dbReference>
<dbReference type="KEGG" id="pmui:G4G71_19715"/>
<dbReference type="EMBL" id="CP048833">
    <property type="protein sequence ID" value="QJP10009.1"/>
    <property type="molecule type" value="Genomic_DNA"/>
</dbReference>
<gene>
    <name evidence="1" type="ORF">G4G71_19715</name>
</gene>